<proteinExistence type="predicted"/>
<dbReference type="EMBL" id="HBIP01023914">
    <property type="protein sequence ID" value="CAE0499252.1"/>
    <property type="molecule type" value="Transcribed_RNA"/>
</dbReference>
<protein>
    <submittedName>
        <fullName evidence="1">Uncharacterized protein</fullName>
    </submittedName>
</protein>
<dbReference type="AlphaFoldDB" id="A0A7S3VPE7"/>
<accession>A0A7S3VPE7</accession>
<sequence length="110" mass="11494">MLLLRLQVFGKEVAQRLISLHTESPHLLLSLEVWVPAPLAARLVEAGLATSSSLAGIAAAPGLAASAGSWRNIGSPGDASAEANSSDAGLDCAWCSHTSEQYLGQQERDR</sequence>
<name>A0A7S3VPE7_DUNTE</name>
<gene>
    <name evidence="1" type="ORF">DTER00134_LOCUS14325</name>
</gene>
<organism evidence="1">
    <name type="scientific">Dunaliella tertiolecta</name>
    <name type="common">Green alga</name>
    <dbReference type="NCBI Taxonomy" id="3047"/>
    <lineage>
        <taxon>Eukaryota</taxon>
        <taxon>Viridiplantae</taxon>
        <taxon>Chlorophyta</taxon>
        <taxon>core chlorophytes</taxon>
        <taxon>Chlorophyceae</taxon>
        <taxon>CS clade</taxon>
        <taxon>Chlamydomonadales</taxon>
        <taxon>Dunaliellaceae</taxon>
        <taxon>Dunaliella</taxon>
    </lineage>
</organism>
<reference evidence="1" key="1">
    <citation type="submission" date="2021-01" db="EMBL/GenBank/DDBJ databases">
        <authorList>
            <person name="Corre E."/>
            <person name="Pelletier E."/>
            <person name="Niang G."/>
            <person name="Scheremetjew M."/>
            <person name="Finn R."/>
            <person name="Kale V."/>
            <person name="Holt S."/>
            <person name="Cochrane G."/>
            <person name="Meng A."/>
            <person name="Brown T."/>
            <person name="Cohen L."/>
        </authorList>
    </citation>
    <scope>NUCLEOTIDE SEQUENCE</scope>
    <source>
        <strain evidence="1">CCMP1320</strain>
    </source>
</reference>
<evidence type="ECO:0000313" key="1">
    <source>
        <dbReference type="EMBL" id="CAE0499252.1"/>
    </source>
</evidence>